<evidence type="ECO:0000256" key="5">
    <source>
        <dbReference type="ARBA" id="ARBA00022777"/>
    </source>
</evidence>
<dbReference type="AlphaFoldDB" id="A0A1M5E8D1"/>
<dbReference type="GO" id="GO:0000155">
    <property type="term" value="F:phosphorelay sensor kinase activity"/>
    <property type="evidence" value="ECO:0007669"/>
    <property type="project" value="InterPro"/>
</dbReference>
<keyword evidence="3" id="KW-0597">Phosphoprotein</keyword>
<dbReference type="InterPro" id="IPR036097">
    <property type="entry name" value="HisK_dim/P_sf"/>
</dbReference>
<dbReference type="FunFam" id="3.30.565.10:FF:000006">
    <property type="entry name" value="Sensor histidine kinase WalK"/>
    <property type="match status" value="1"/>
</dbReference>
<dbReference type="PROSITE" id="PS50109">
    <property type="entry name" value="HIS_KIN"/>
    <property type="match status" value="1"/>
</dbReference>
<dbReference type="InterPro" id="IPR003661">
    <property type="entry name" value="HisK_dim/P_dom"/>
</dbReference>
<dbReference type="SUPFAM" id="SSF47384">
    <property type="entry name" value="Homodimeric domain of signal transducing histidine kinase"/>
    <property type="match status" value="1"/>
</dbReference>
<gene>
    <name evidence="10" type="ORF">SAMN05444483_102273</name>
</gene>
<dbReference type="Proteomes" id="UP000183945">
    <property type="component" value="Unassembled WGS sequence"/>
</dbReference>
<keyword evidence="6" id="KW-0902">Two-component regulatory system</keyword>
<keyword evidence="11" id="KW-1185">Reference proteome</keyword>
<dbReference type="SMART" id="SM00091">
    <property type="entry name" value="PAS"/>
    <property type="match status" value="1"/>
</dbReference>
<dbReference type="SUPFAM" id="SSF55874">
    <property type="entry name" value="ATPase domain of HSP90 chaperone/DNA topoisomerase II/histidine kinase"/>
    <property type="match status" value="1"/>
</dbReference>
<dbReference type="Pfam" id="PF13426">
    <property type="entry name" value="PAS_9"/>
    <property type="match status" value="1"/>
</dbReference>
<evidence type="ECO:0000256" key="4">
    <source>
        <dbReference type="ARBA" id="ARBA00022679"/>
    </source>
</evidence>
<evidence type="ECO:0000256" key="6">
    <source>
        <dbReference type="ARBA" id="ARBA00023012"/>
    </source>
</evidence>
<reference evidence="11" key="1">
    <citation type="submission" date="2016-11" db="EMBL/GenBank/DDBJ databases">
        <authorList>
            <person name="Varghese N."/>
            <person name="Submissions S."/>
        </authorList>
    </citation>
    <scope>NUCLEOTIDE SEQUENCE [LARGE SCALE GENOMIC DNA]</scope>
    <source>
        <strain evidence="11">DSM 24579</strain>
    </source>
</reference>
<dbReference type="CDD" id="cd00075">
    <property type="entry name" value="HATPase"/>
    <property type="match status" value="1"/>
</dbReference>
<keyword evidence="4" id="KW-0808">Transferase</keyword>
<dbReference type="Pfam" id="PF00512">
    <property type="entry name" value="HisKA"/>
    <property type="match status" value="1"/>
</dbReference>
<dbReference type="InterPro" id="IPR000014">
    <property type="entry name" value="PAS"/>
</dbReference>
<comment type="catalytic activity">
    <reaction evidence="1">
        <text>ATP + protein L-histidine = ADP + protein N-phospho-L-histidine.</text>
        <dbReference type="EC" id="2.7.13.3"/>
    </reaction>
</comment>
<dbReference type="InterPro" id="IPR035965">
    <property type="entry name" value="PAS-like_dom_sf"/>
</dbReference>
<dbReference type="RefSeq" id="WP_139277062.1">
    <property type="nucleotide sequence ID" value="NZ_FQVT01000002.1"/>
</dbReference>
<evidence type="ECO:0000256" key="1">
    <source>
        <dbReference type="ARBA" id="ARBA00000085"/>
    </source>
</evidence>
<dbReference type="InterPro" id="IPR003594">
    <property type="entry name" value="HATPase_dom"/>
</dbReference>
<keyword evidence="7" id="KW-0175">Coiled coil</keyword>
<dbReference type="CDD" id="cd00130">
    <property type="entry name" value="PAS"/>
    <property type="match status" value="1"/>
</dbReference>
<protein>
    <recommendedName>
        <fullName evidence="2">histidine kinase</fullName>
        <ecNumber evidence="2">2.7.13.3</ecNumber>
    </recommendedName>
</protein>
<dbReference type="Gene3D" id="1.10.287.130">
    <property type="match status" value="1"/>
</dbReference>
<dbReference type="OrthoDB" id="9808408at2"/>
<dbReference type="InterPro" id="IPR050736">
    <property type="entry name" value="Sensor_HK_Regulatory"/>
</dbReference>
<dbReference type="EC" id="2.7.13.3" evidence="2"/>
<feature type="domain" description="Histidine kinase" evidence="8">
    <location>
        <begin position="194"/>
        <end position="410"/>
    </location>
</feature>
<dbReference type="PRINTS" id="PR00344">
    <property type="entry name" value="BCTRLSENSOR"/>
</dbReference>
<dbReference type="InterPro" id="IPR004358">
    <property type="entry name" value="Sig_transdc_His_kin-like_C"/>
</dbReference>
<dbReference type="Pfam" id="PF02518">
    <property type="entry name" value="HATPase_c"/>
    <property type="match status" value="1"/>
</dbReference>
<dbReference type="InterPro" id="IPR036890">
    <property type="entry name" value="HATPase_C_sf"/>
</dbReference>
<dbReference type="NCBIfam" id="TIGR00229">
    <property type="entry name" value="sensory_box"/>
    <property type="match status" value="1"/>
</dbReference>
<evidence type="ECO:0000256" key="7">
    <source>
        <dbReference type="SAM" id="Coils"/>
    </source>
</evidence>
<dbReference type="SMART" id="SM00388">
    <property type="entry name" value="HisKA"/>
    <property type="match status" value="1"/>
</dbReference>
<name>A0A1M5E8D1_SALEC</name>
<proteinExistence type="predicted"/>
<evidence type="ECO:0000259" key="9">
    <source>
        <dbReference type="PROSITE" id="PS50112"/>
    </source>
</evidence>
<evidence type="ECO:0000313" key="11">
    <source>
        <dbReference type="Proteomes" id="UP000183945"/>
    </source>
</evidence>
<dbReference type="SUPFAM" id="SSF55785">
    <property type="entry name" value="PYP-like sensor domain (PAS domain)"/>
    <property type="match status" value="1"/>
</dbReference>
<feature type="domain" description="PAS" evidence="9">
    <location>
        <begin position="9"/>
        <end position="61"/>
    </location>
</feature>
<evidence type="ECO:0000256" key="2">
    <source>
        <dbReference type="ARBA" id="ARBA00012438"/>
    </source>
</evidence>
<dbReference type="Gene3D" id="3.30.450.20">
    <property type="entry name" value="PAS domain"/>
    <property type="match status" value="1"/>
</dbReference>
<sequence length="411" mass="47234">MSLGFLNENEKIFDTLFEAASEGVIVVNDQQIIVSANLATLNMFGYQKKDLLGKDLNILIPMKYKHKHPKHFKGFMKDGKKRQMGHGKGELYGVKKDGTQFPVEAGLNPFQIDGESYVMSLIVDISARKEHQKRIKELNNELEGKIKVRTQELRHTVKSLEEEITKRREAEKRITLALKQEKELSELKTSFLSLVSHEFKTPLSGILTSATLAGKYTKEEQQEKRDKHLTTIKNKVQYLNNILNDFLSLERLESGNVNYKYTAFSLNKLVNEVIYNANVTLKYGQEIVYKKDMEDVILYQDERILELVLSNLIGNSIKYSPEDSTIYFRIFPKKNRIIFEVEDEGIGIPKKDQKNIFERYFRAKNALLDQGTGIGLNIVKVHVENMGGSIVFESEENKGSKFTVELPNQDR</sequence>
<organism evidence="10 11">
    <name type="scientific">Salegentibacter echinorum</name>
    <dbReference type="NCBI Taxonomy" id="1073325"/>
    <lineage>
        <taxon>Bacteria</taxon>
        <taxon>Pseudomonadati</taxon>
        <taxon>Bacteroidota</taxon>
        <taxon>Flavobacteriia</taxon>
        <taxon>Flavobacteriales</taxon>
        <taxon>Flavobacteriaceae</taxon>
        <taxon>Salegentibacter</taxon>
    </lineage>
</organism>
<evidence type="ECO:0000259" key="8">
    <source>
        <dbReference type="PROSITE" id="PS50109"/>
    </source>
</evidence>
<dbReference type="InterPro" id="IPR005467">
    <property type="entry name" value="His_kinase_dom"/>
</dbReference>
<keyword evidence="5 10" id="KW-0418">Kinase</keyword>
<dbReference type="Gene3D" id="3.30.565.10">
    <property type="entry name" value="Histidine kinase-like ATPase, C-terminal domain"/>
    <property type="match status" value="1"/>
</dbReference>
<dbReference type="CDD" id="cd00082">
    <property type="entry name" value="HisKA"/>
    <property type="match status" value="1"/>
</dbReference>
<evidence type="ECO:0000256" key="3">
    <source>
        <dbReference type="ARBA" id="ARBA00022553"/>
    </source>
</evidence>
<evidence type="ECO:0000313" key="10">
    <source>
        <dbReference type="EMBL" id="SHF75404.1"/>
    </source>
</evidence>
<dbReference type="STRING" id="1073325.SAMN05444483_102273"/>
<dbReference type="EMBL" id="FQVT01000002">
    <property type="protein sequence ID" value="SHF75404.1"/>
    <property type="molecule type" value="Genomic_DNA"/>
</dbReference>
<accession>A0A1M5E8D1</accession>
<dbReference type="SMART" id="SM00387">
    <property type="entry name" value="HATPase_c"/>
    <property type="match status" value="1"/>
</dbReference>
<dbReference type="PROSITE" id="PS50112">
    <property type="entry name" value="PAS"/>
    <property type="match status" value="1"/>
</dbReference>
<feature type="coiled-coil region" evidence="7">
    <location>
        <begin position="128"/>
        <end position="187"/>
    </location>
</feature>
<dbReference type="PANTHER" id="PTHR43711:SF26">
    <property type="entry name" value="SENSOR HISTIDINE KINASE RCSC"/>
    <property type="match status" value="1"/>
</dbReference>
<dbReference type="PANTHER" id="PTHR43711">
    <property type="entry name" value="TWO-COMPONENT HISTIDINE KINASE"/>
    <property type="match status" value="1"/>
</dbReference>